<feature type="region of interest" description="Disordered" evidence="1">
    <location>
        <begin position="1"/>
        <end position="36"/>
    </location>
</feature>
<evidence type="ECO:0000256" key="1">
    <source>
        <dbReference type="SAM" id="MobiDB-lite"/>
    </source>
</evidence>
<feature type="region of interest" description="Disordered" evidence="1">
    <location>
        <begin position="104"/>
        <end position="141"/>
    </location>
</feature>
<feature type="compositionally biased region" description="Gly residues" evidence="1">
    <location>
        <begin position="126"/>
        <end position="135"/>
    </location>
</feature>
<feature type="region of interest" description="Disordered" evidence="1">
    <location>
        <begin position="312"/>
        <end position="346"/>
    </location>
</feature>
<dbReference type="AlphaFoldDB" id="A0A914HUB6"/>
<evidence type="ECO:0000313" key="3">
    <source>
        <dbReference type="WBParaSite" id="Gr19_v10_g4063.t1"/>
    </source>
</evidence>
<accession>A0A914HUB6</accession>
<feature type="region of interest" description="Disordered" evidence="1">
    <location>
        <begin position="177"/>
        <end position="246"/>
    </location>
</feature>
<evidence type="ECO:0000313" key="2">
    <source>
        <dbReference type="Proteomes" id="UP000887572"/>
    </source>
</evidence>
<feature type="compositionally biased region" description="Low complexity" evidence="1">
    <location>
        <begin position="18"/>
        <end position="28"/>
    </location>
</feature>
<proteinExistence type="predicted"/>
<dbReference type="Proteomes" id="UP000887572">
    <property type="component" value="Unplaced"/>
</dbReference>
<feature type="compositionally biased region" description="Basic and acidic residues" evidence="1">
    <location>
        <begin position="177"/>
        <end position="189"/>
    </location>
</feature>
<organism evidence="2 3">
    <name type="scientific">Globodera rostochiensis</name>
    <name type="common">Golden nematode worm</name>
    <name type="synonym">Heterodera rostochiensis</name>
    <dbReference type="NCBI Taxonomy" id="31243"/>
    <lineage>
        <taxon>Eukaryota</taxon>
        <taxon>Metazoa</taxon>
        <taxon>Ecdysozoa</taxon>
        <taxon>Nematoda</taxon>
        <taxon>Chromadorea</taxon>
        <taxon>Rhabditida</taxon>
        <taxon>Tylenchina</taxon>
        <taxon>Tylenchomorpha</taxon>
        <taxon>Tylenchoidea</taxon>
        <taxon>Heteroderidae</taxon>
        <taxon>Heteroderinae</taxon>
        <taxon>Globodera</taxon>
    </lineage>
</organism>
<reference evidence="3" key="1">
    <citation type="submission" date="2022-11" db="UniProtKB">
        <authorList>
            <consortium name="WormBaseParasite"/>
        </authorList>
    </citation>
    <scope>IDENTIFICATION</scope>
</reference>
<dbReference type="WBParaSite" id="Gr19_v10_g4063.t1">
    <property type="protein sequence ID" value="Gr19_v10_g4063.t1"/>
    <property type="gene ID" value="Gr19_v10_g4063"/>
</dbReference>
<feature type="compositionally biased region" description="Basic and acidic residues" evidence="1">
    <location>
        <begin position="104"/>
        <end position="125"/>
    </location>
</feature>
<keyword evidence="2" id="KW-1185">Reference proteome</keyword>
<feature type="compositionally biased region" description="Basic and acidic residues" evidence="1">
    <location>
        <begin position="7"/>
        <end position="16"/>
    </location>
</feature>
<sequence>MTLNISKTRELLERRRSSNNTSGLSSSGVQVPSELQKKISYRQKKIDQLEKIKAATRKIKDVAAKLEVLPPVCRQIMNVYDATYQKYSDAKRIILGGSADKHGWNNESEHSGHGWKEGKKGRECGGGEGEGGSVGRGTISSSWVSNGTAQFEPSLLYETSPPDGQFWRMRKIGKGMREVDSGGRGEDAIHPTVRPLPKRGRSAVQGRWRCFDPHRQRRPQGKTDKERGHRRQHKGHPKSEGEEGEGWYAADALGETKGMVRRSWPFLNGDALAPRRSWLRRSWPRDAVGSDAVGPETQLAFFERGRSWPFLNGDAVGPETGPETQLAPRRSWPDAVDPETQLARRS</sequence>
<name>A0A914HUB6_GLORO</name>
<protein>
    <submittedName>
        <fullName evidence="3">Uncharacterized protein</fullName>
    </submittedName>
</protein>